<organism evidence="5 6">
    <name type="scientific">Meloidogyne enterolobii</name>
    <name type="common">Root-knot nematode worm</name>
    <name type="synonym">Meloidogyne mayaguensis</name>
    <dbReference type="NCBI Taxonomy" id="390850"/>
    <lineage>
        <taxon>Eukaryota</taxon>
        <taxon>Metazoa</taxon>
        <taxon>Ecdysozoa</taxon>
        <taxon>Nematoda</taxon>
        <taxon>Chromadorea</taxon>
        <taxon>Rhabditida</taxon>
        <taxon>Tylenchina</taxon>
        <taxon>Tylenchomorpha</taxon>
        <taxon>Tylenchoidea</taxon>
        <taxon>Meloidogynidae</taxon>
        <taxon>Meloidogyninae</taxon>
        <taxon>Meloidogyne</taxon>
    </lineage>
</organism>
<keyword evidence="3" id="KW-0520">NAD</keyword>
<proteinExistence type="predicted"/>
<evidence type="ECO:0000256" key="2">
    <source>
        <dbReference type="ARBA" id="ARBA00022793"/>
    </source>
</evidence>
<dbReference type="PANTHER" id="PTHR43078">
    <property type="entry name" value="UDP-GLUCURONIC ACID DECARBOXYLASE-RELATED"/>
    <property type="match status" value="1"/>
</dbReference>
<dbReference type="GO" id="GO:0048040">
    <property type="term" value="F:UDP-glucuronate decarboxylase activity"/>
    <property type="evidence" value="ECO:0007669"/>
    <property type="project" value="TreeGrafter"/>
</dbReference>
<dbReference type="InterPro" id="IPR044516">
    <property type="entry name" value="UXS-like"/>
</dbReference>
<dbReference type="Proteomes" id="UP000580250">
    <property type="component" value="Unassembled WGS sequence"/>
</dbReference>
<evidence type="ECO:0000313" key="5">
    <source>
        <dbReference type="EMBL" id="CAD2171028.1"/>
    </source>
</evidence>
<gene>
    <name evidence="5" type="ORF">MENT_LOCUS22460</name>
</gene>
<accession>A0A6V7V9B7</accession>
<evidence type="ECO:0000256" key="3">
    <source>
        <dbReference type="ARBA" id="ARBA00023027"/>
    </source>
</evidence>
<dbReference type="GO" id="GO:0005737">
    <property type="term" value="C:cytoplasm"/>
    <property type="evidence" value="ECO:0007669"/>
    <property type="project" value="TreeGrafter"/>
</dbReference>
<dbReference type="GO" id="GO:0042732">
    <property type="term" value="P:D-xylose metabolic process"/>
    <property type="evidence" value="ECO:0007669"/>
    <property type="project" value="InterPro"/>
</dbReference>
<comment type="caution">
    <text evidence="5">The sequence shown here is derived from an EMBL/GenBank/DDBJ whole genome shotgun (WGS) entry which is preliminary data.</text>
</comment>
<name>A0A6V7V9B7_MELEN</name>
<comment type="cofactor">
    <cofactor evidence="1">
        <name>NAD(+)</name>
        <dbReference type="ChEBI" id="CHEBI:57540"/>
    </cofactor>
</comment>
<dbReference type="InterPro" id="IPR036291">
    <property type="entry name" value="NAD(P)-bd_dom_sf"/>
</dbReference>
<dbReference type="GO" id="GO:0070403">
    <property type="term" value="F:NAD+ binding"/>
    <property type="evidence" value="ECO:0007669"/>
    <property type="project" value="InterPro"/>
</dbReference>
<dbReference type="Gene3D" id="3.90.25.10">
    <property type="entry name" value="UDP-galactose 4-epimerase, domain 1"/>
    <property type="match status" value="1"/>
</dbReference>
<evidence type="ECO:0000256" key="4">
    <source>
        <dbReference type="ARBA" id="ARBA00023239"/>
    </source>
</evidence>
<evidence type="ECO:0000313" key="6">
    <source>
        <dbReference type="Proteomes" id="UP000580250"/>
    </source>
</evidence>
<keyword evidence="4" id="KW-0456">Lyase</keyword>
<dbReference type="AlphaFoldDB" id="A0A6V7V9B7"/>
<reference evidence="5 6" key="1">
    <citation type="submission" date="2020-08" db="EMBL/GenBank/DDBJ databases">
        <authorList>
            <person name="Koutsovoulos G."/>
            <person name="Danchin GJ E."/>
        </authorList>
    </citation>
    <scope>NUCLEOTIDE SEQUENCE [LARGE SCALE GENOMIC DNA]</scope>
</reference>
<sequence length="50" mass="6002">MTDDPQKRRPDITRAKEFLGWEPKVQMIEGLHKTIEYFKGELEQEKLLNN</sequence>
<keyword evidence="2" id="KW-0210">Decarboxylase</keyword>
<dbReference type="SUPFAM" id="SSF51735">
    <property type="entry name" value="NAD(P)-binding Rossmann-fold domains"/>
    <property type="match status" value="1"/>
</dbReference>
<dbReference type="EMBL" id="CAJEWN010000177">
    <property type="protein sequence ID" value="CAD2171028.1"/>
    <property type="molecule type" value="Genomic_DNA"/>
</dbReference>
<evidence type="ECO:0000256" key="1">
    <source>
        <dbReference type="ARBA" id="ARBA00001911"/>
    </source>
</evidence>
<protein>
    <submittedName>
        <fullName evidence="5">Uncharacterized protein</fullName>
    </submittedName>
</protein>
<dbReference type="PANTHER" id="PTHR43078:SF6">
    <property type="entry name" value="UDP-GLUCURONIC ACID DECARBOXYLASE 1"/>
    <property type="match status" value="1"/>
</dbReference>
<dbReference type="OrthoDB" id="331544at2759"/>